<comment type="caution">
    <text evidence="7">The sequence shown here is derived from an EMBL/GenBank/DDBJ whole genome shotgun (WGS) entry which is preliminary data.</text>
</comment>
<evidence type="ECO:0000256" key="1">
    <source>
        <dbReference type="ARBA" id="ARBA00004141"/>
    </source>
</evidence>
<dbReference type="EMBL" id="JAVREJ010000008">
    <property type="protein sequence ID" value="MDT0350568.1"/>
    <property type="molecule type" value="Genomic_DNA"/>
</dbReference>
<keyword evidence="2 5" id="KW-0812">Transmembrane</keyword>
<dbReference type="InterPro" id="IPR011547">
    <property type="entry name" value="SLC26A/SulP_dom"/>
</dbReference>
<dbReference type="InterPro" id="IPR001902">
    <property type="entry name" value="SLC26A/SulP_fam"/>
</dbReference>
<sequence length="423" mass="42278">MSASPSRPSCSGWTALRADVPASVVVFLVAVPLSLGIALASGAPIMAGLVAAVVGGVVAGLLGGSPLQVTGPAAGLTVVVAELVARFGWQMTCVITVGAGLLQIGFGFLGIGRYAAAIPPAVVHGMLAGIGISIALAQLHVVLGGRPEAGPWQNAAALPGRIAALHPAALAVGVVTIVLVVAWPKLAGALRCVPGPLVAIVAATLLALAWPQVPRVDLPGGLLDAIAFPLLPQGDWAALAGGMLTVALIASVESLLSAVAVDRLHTGPRTKVDRELLGQGAANTMSGMLGGLPVTGVIVRSSANVAAGARTRLSAVLHGVWIAVFALLLAGLVEMIPLAALAGLLVVVGAKLVDRADIRAARDHGELVVYVGTVVGVLALNLLEGVGIGLALAGLLVLRRAVRAQVRTEHSVDGCGGWWPKGC</sequence>
<evidence type="ECO:0000256" key="5">
    <source>
        <dbReference type="SAM" id="Phobius"/>
    </source>
</evidence>
<feature type="transmembrane region" description="Helical" evidence="5">
    <location>
        <begin position="195"/>
        <end position="213"/>
    </location>
</feature>
<feature type="transmembrane region" description="Helical" evidence="5">
    <location>
        <begin position="163"/>
        <end position="183"/>
    </location>
</feature>
<dbReference type="RefSeq" id="WP_311556594.1">
    <property type="nucleotide sequence ID" value="NZ_JAVREJ010000008.1"/>
</dbReference>
<dbReference type="Pfam" id="PF00916">
    <property type="entry name" value="Sulfate_transp"/>
    <property type="match status" value="1"/>
</dbReference>
<keyword evidence="4 5" id="KW-0472">Membrane</keyword>
<evidence type="ECO:0000256" key="4">
    <source>
        <dbReference type="ARBA" id="ARBA00023136"/>
    </source>
</evidence>
<feature type="transmembrane region" description="Helical" evidence="5">
    <location>
        <begin position="367"/>
        <end position="398"/>
    </location>
</feature>
<feature type="transmembrane region" description="Helical" evidence="5">
    <location>
        <begin position="320"/>
        <end position="347"/>
    </location>
</feature>
<organism evidence="7 8">
    <name type="scientific">Pseudonocardia charpentierae</name>
    <dbReference type="NCBI Taxonomy" id="3075545"/>
    <lineage>
        <taxon>Bacteria</taxon>
        <taxon>Bacillati</taxon>
        <taxon>Actinomycetota</taxon>
        <taxon>Actinomycetes</taxon>
        <taxon>Pseudonocardiales</taxon>
        <taxon>Pseudonocardiaceae</taxon>
        <taxon>Pseudonocardia</taxon>
    </lineage>
</organism>
<feature type="transmembrane region" description="Helical" evidence="5">
    <location>
        <begin position="121"/>
        <end position="143"/>
    </location>
</feature>
<feature type="transmembrane region" description="Helical" evidence="5">
    <location>
        <begin position="20"/>
        <end position="40"/>
    </location>
</feature>
<keyword evidence="8" id="KW-1185">Reference proteome</keyword>
<comment type="subcellular location">
    <subcellularLocation>
        <location evidence="1">Membrane</location>
        <topology evidence="1">Multi-pass membrane protein</topology>
    </subcellularLocation>
</comment>
<reference evidence="8" key="1">
    <citation type="submission" date="2023-07" db="EMBL/GenBank/DDBJ databases">
        <title>30 novel species of actinomycetes from the DSMZ collection.</title>
        <authorList>
            <person name="Nouioui I."/>
        </authorList>
    </citation>
    <scope>NUCLEOTIDE SEQUENCE [LARGE SCALE GENOMIC DNA]</scope>
    <source>
        <strain evidence="8">DSM 45834</strain>
    </source>
</reference>
<feature type="transmembrane region" description="Helical" evidence="5">
    <location>
        <begin position="87"/>
        <end position="109"/>
    </location>
</feature>
<evidence type="ECO:0000313" key="8">
    <source>
        <dbReference type="Proteomes" id="UP001183202"/>
    </source>
</evidence>
<evidence type="ECO:0000313" key="7">
    <source>
        <dbReference type="EMBL" id="MDT0350568.1"/>
    </source>
</evidence>
<keyword evidence="3 5" id="KW-1133">Transmembrane helix</keyword>
<evidence type="ECO:0000256" key="2">
    <source>
        <dbReference type="ARBA" id="ARBA00022692"/>
    </source>
</evidence>
<name>A0ABU2N9E1_9PSEU</name>
<gene>
    <name evidence="7" type="ORF">RM445_13635</name>
</gene>
<feature type="transmembrane region" description="Helical" evidence="5">
    <location>
        <begin position="47"/>
        <end position="67"/>
    </location>
</feature>
<evidence type="ECO:0000256" key="3">
    <source>
        <dbReference type="ARBA" id="ARBA00022989"/>
    </source>
</evidence>
<accession>A0ABU2N9E1</accession>
<evidence type="ECO:0000259" key="6">
    <source>
        <dbReference type="Pfam" id="PF00916"/>
    </source>
</evidence>
<protein>
    <submittedName>
        <fullName evidence="7">SulP family inorganic anion transporter</fullName>
    </submittedName>
</protein>
<dbReference type="Proteomes" id="UP001183202">
    <property type="component" value="Unassembled WGS sequence"/>
</dbReference>
<dbReference type="PANTHER" id="PTHR11814">
    <property type="entry name" value="SULFATE TRANSPORTER"/>
    <property type="match status" value="1"/>
</dbReference>
<proteinExistence type="predicted"/>
<feature type="domain" description="SLC26A/SulP transporter" evidence="6">
    <location>
        <begin position="16"/>
        <end position="366"/>
    </location>
</feature>
<feature type="transmembrane region" description="Helical" evidence="5">
    <location>
        <begin position="236"/>
        <end position="261"/>
    </location>
</feature>